<proteinExistence type="predicted"/>
<dbReference type="AlphaFoldDB" id="A0AAD7VKL5"/>
<dbReference type="Proteomes" id="UP001163823">
    <property type="component" value="Chromosome 2"/>
</dbReference>
<dbReference type="KEGG" id="qsa:O6P43_002419"/>
<reference evidence="1" key="1">
    <citation type="journal article" date="2023" name="Science">
        <title>Elucidation of the pathway for biosynthesis of saponin adjuvants from the soapbark tree.</title>
        <authorList>
            <person name="Reed J."/>
            <person name="Orme A."/>
            <person name="El-Demerdash A."/>
            <person name="Owen C."/>
            <person name="Martin L.B.B."/>
            <person name="Misra R.C."/>
            <person name="Kikuchi S."/>
            <person name="Rejzek M."/>
            <person name="Martin A.C."/>
            <person name="Harkess A."/>
            <person name="Leebens-Mack J."/>
            <person name="Louveau T."/>
            <person name="Stephenson M.J."/>
            <person name="Osbourn A."/>
        </authorList>
    </citation>
    <scope>NUCLEOTIDE SEQUENCE</scope>
    <source>
        <strain evidence="1">S10</strain>
    </source>
</reference>
<protein>
    <submittedName>
        <fullName evidence="1">Ribonuclease H protein</fullName>
    </submittedName>
</protein>
<sequence>MGSDGWSIMEIQLDFGWTNGFQALGPLLGLASRRIDDEELGMVVKDYLDMHGNWDWDMIRDVLPHEVCLRINSILPACNENGQDNIAWGSSSNGLFSTRLAYNMLRDENGGDSPSCITGLLKDGSLLKQIRAGLMDDRFFHLPLRDWLFSNLATNHSQVFGTTLWLLWKWRNQACFETDFQRPLRPWLIIRNYLKEYSLATDTLSTCLVNHRKEEVLIQWKPPGEGWVRM</sequence>
<evidence type="ECO:0000313" key="1">
    <source>
        <dbReference type="EMBL" id="KAJ7978969.1"/>
    </source>
</evidence>
<organism evidence="1 2">
    <name type="scientific">Quillaja saponaria</name>
    <name type="common">Soap bark tree</name>
    <dbReference type="NCBI Taxonomy" id="32244"/>
    <lineage>
        <taxon>Eukaryota</taxon>
        <taxon>Viridiplantae</taxon>
        <taxon>Streptophyta</taxon>
        <taxon>Embryophyta</taxon>
        <taxon>Tracheophyta</taxon>
        <taxon>Spermatophyta</taxon>
        <taxon>Magnoliopsida</taxon>
        <taxon>eudicotyledons</taxon>
        <taxon>Gunneridae</taxon>
        <taxon>Pentapetalae</taxon>
        <taxon>rosids</taxon>
        <taxon>fabids</taxon>
        <taxon>Fabales</taxon>
        <taxon>Quillajaceae</taxon>
        <taxon>Quillaja</taxon>
    </lineage>
</organism>
<evidence type="ECO:0000313" key="2">
    <source>
        <dbReference type="Proteomes" id="UP001163823"/>
    </source>
</evidence>
<name>A0AAD7VKL5_QUISA</name>
<keyword evidence="2" id="KW-1185">Reference proteome</keyword>
<accession>A0AAD7VKL5</accession>
<gene>
    <name evidence="1" type="ORF">O6P43_002419</name>
</gene>
<comment type="caution">
    <text evidence="1">The sequence shown here is derived from an EMBL/GenBank/DDBJ whole genome shotgun (WGS) entry which is preliminary data.</text>
</comment>
<dbReference type="EMBL" id="JARAOO010000002">
    <property type="protein sequence ID" value="KAJ7978969.1"/>
    <property type="molecule type" value="Genomic_DNA"/>
</dbReference>